<dbReference type="PANTHER" id="PTHR31681:SF3">
    <property type="entry name" value="OS04G0690100 PROTEIN"/>
    <property type="match status" value="1"/>
</dbReference>
<evidence type="ECO:0000256" key="2">
    <source>
        <dbReference type="SAM" id="MobiDB-lite"/>
    </source>
</evidence>
<dbReference type="PANTHER" id="PTHR31681">
    <property type="entry name" value="C2H2-LIKE ZINC FINGER PROTEIN"/>
    <property type="match status" value="1"/>
</dbReference>
<dbReference type="AlphaFoldDB" id="A0AAQ3L1K9"/>
<feature type="compositionally biased region" description="Basic and acidic residues" evidence="2">
    <location>
        <begin position="1"/>
        <end position="14"/>
    </location>
</feature>
<reference evidence="4 5" key="1">
    <citation type="submission" date="2023-10" db="EMBL/GenBank/DDBJ databases">
        <title>Chromosome-scale genome assembly provides insights into flower coloration mechanisms of Canna indica.</title>
        <authorList>
            <person name="Li C."/>
        </authorList>
    </citation>
    <scope>NUCLEOTIDE SEQUENCE [LARGE SCALE GENOMIC DNA]</scope>
    <source>
        <tissue evidence="4">Flower</tissue>
    </source>
</reference>
<feature type="domain" description="C2H2-type" evidence="3">
    <location>
        <begin position="170"/>
        <end position="198"/>
    </location>
</feature>
<feature type="compositionally biased region" description="Basic and acidic residues" evidence="2">
    <location>
        <begin position="24"/>
        <end position="41"/>
    </location>
</feature>
<dbReference type="SUPFAM" id="SSF56399">
    <property type="entry name" value="ADP-ribosylation"/>
    <property type="match status" value="1"/>
</dbReference>
<dbReference type="PROSITE" id="PS50157">
    <property type="entry name" value="ZINC_FINGER_C2H2_2"/>
    <property type="match status" value="1"/>
</dbReference>
<evidence type="ECO:0000313" key="5">
    <source>
        <dbReference type="Proteomes" id="UP001327560"/>
    </source>
</evidence>
<keyword evidence="5" id="KW-1185">Reference proteome</keyword>
<evidence type="ECO:0000256" key="1">
    <source>
        <dbReference type="PROSITE-ProRule" id="PRU00042"/>
    </source>
</evidence>
<feature type="region of interest" description="Disordered" evidence="2">
    <location>
        <begin position="86"/>
        <end position="135"/>
    </location>
</feature>
<protein>
    <recommendedName>
        <fullName evidence="3">C2H2-type domain-containing protein</fullName>
    </recommendedName>
</protein>
<accession>A0AAQ3L1K9</accession>
<sequence>MEEKARRSKESQEKRPKHRHKESRRQQTHNEEEKRLQHEAHSPSAKEALKSFFICRHQRPGERNTRHIKRIGCSGSICKLRDMQRPETKLAEPCKPRVSGSGGGNTERTTTKQPLISGAASKSSSHSSSSHGGSFRRMHLRKFSGCYECQMVLDPISLLSRDSSLRSNICPCPECGEIFMKPESLEIHQAMRHAVSELGPEDTSRNIVQIIFQSSWLKKQTPACKIDRILKVHNTSGTITRFEDYRDSIKIKAGKLAKKHPRCTADGNELLRFHRAALGCSIGHNGASGLCSSTPQCDLCGIIRDGFKIDMHGRIQTMATSGRAHDAANVDADEHAMLVCRVIAGRVKRKQDDVEEYDSVAGATGIYSNLDELFVFNPRAILPCFVVIYRS</sequence>
<feature type="compositionally biased region" description="Basic and acidic residues" evidence="2">
    <location>
        <begin position="86"/>
        <end position="95"/>
    </location>
</feature>
<dbReference type="InterPro" id="IPR013087">
    <property type="entry name" value="Znf_C2H2_type"/>
</dbReference>
<evidence type="ECO:0000259" key="3">
    <source>
        <dbReference type="PROSITE" id="PS50157"/>
    </source>
</evidence>
<keyword evidence="1" id="KW-0863">Zinc-finger</keyword>
<gene>
    <name evidence="4" type="ORF">Cni_G27331</name>
</gene>
<dbReference type="Gene3D" id="3.90.228.10">
    <property type="match status" value="1"/>
</dbReference>
<proteinExistence type="predicted"/>
<dbReference type="PROSITE" id="PS00028">
    <property type="entry name" value="ZINC_FINGER_C2H2_1"/>
    <property type="match status" value="1"/>
</dbReference>
<name>A0AAQ3L1K9_9LILI</name>
<keyword evidence="1" id="KW-0479">Metal-binding</keyword>
<dbReference type="EMBL" id="CP136898">
    <property type="protein sequence ID" value="WOL18534.1"/>
    <property type="molecule type" value="Genomic_DNA"/>
</dbReference>
<organism evidence="4 5">
    <name type="scientific">Canna indica</name>
    <name type="common">Indian-shot</name>
    <dbReference type="NCBI Taxonomy" id="4628"/>
    <lineage>
        <taxon>Eukaryota</taxon>
        <taxon>Viridiplantae</taxon>
        <taxon>Streptophyta</taxon>
        <taxon>Embryophyta</taxon>
        <taxon>Tracheophyta</taxon>
        <taxon>Spermatophyta</taxon>
        <taxon>Magnoliopsida</taxon>
        <taxon>Liliopsida</taxon>
        <taxon>Zingiberales</taxon>
        <taxon>Cannaceae</taxon>
        <taxon>Canna</taxon>
    </lineage>
</organism>
<evidence type="ECO:0000313" key="4">
    <source>
        <dbReference type="EMBL" id="WOL18534.1"/>
    </source>
</evidence>
<feature type="compositionally biased region" description="Low complexity" evidence="2">
    <location>
        <begin position="117"/>
        <end position="133"/>
    </location>
</feature>
<feature type="region of interest" description="Disordered" evidence="2">
    <location>
        <begin position="1"/>
        <end position="44"/>
    </location>
</feature>
<dbReference type="GO" id="GO:0008270">
    <property type="term" value="F:zinc ion binding"/>
    <property type="evidence" value="ECO:0007669"/>
    <property type="project" value="UniProtKB-KW"/>
</dbReference>
<keyword evidence="1" id="KW-0862">Zinc</keyword>
<dbReference type="Proteomes" id="UP001327560">
    <property type="component" value="Chromosome 9"/>
</dbReference>